<dbReference type="Proteomes" id="UP001596189">
    <property type="component" value="Unassembled WGS sequence"/>
</dbReference>
<dbReference type="SMART" id="SM00450">
    <property type="entry name" value="RHOD"/>
    <property type="match status" value="1"/>
</dbReference>
<dbReference type="Gene3D" id="3.40.250.10">
    <property type="entry name" value="Rhodanese-like domain"/>
    <property type="match status" value="1"/>
</dbReference>
<dbReference type="InterPro" id="IPR001763">
    <property type="entry name" value="Rhodanese-like_dom"/>
</dbReference>
<accession>A0ABW1JE65</accession>
<organism evidence="2 3">
    <name type="scientific">Angustibacter luteus</name>
    <dbReference type="NCBI Taxonomy" id="658456"/>
    <lineage>
        <taxon>Bacteria</taxon>
        <taxon>Bacillati</taxon>
        <taxon>Actinomycetota</taxon>
        <taxon>Actinomycetes</taxon>
        <taxon>Kineosporiales</taxon>
        <taxon>Kineosporiaceae</taxon>
    </lineage>
</organism>
<dbReference type="InterPro" id="IPR036873">
    <property type="entry name" value="Rhodanese-like_dom_sf"/>
</dbReference>
<reference evidence="3" key="1">
    <citation type="journal article" date="2019" name="Int. J. Syst. Evol. Microbiol.">
        <title>The Global Catalogue of Microorganisms (GCM) 10K type strain sequencing project: providing services to taxonomists for standard genome sequencing and annotation.</title>
        <authorList>
            <consortium name="The Broad Institute Genomics Platform"/>
            <consortium name="The Broad Institute Genome Sequencing Center for Infectious Disease"/>
            <person name="Wu L."/>
            <person name="Ma J."/>
        </authorList>
    </citation>
    <scope>NUCLEOTIDE SEQUENCE [LARGE SCALE GENOMIC DNA]</scope>
    <source>
        <strain evidence="3">KACC 14249</strain>
    </source>
</reference>
<dbReference type="Pfam" id="PF00581">
    <property type="entry name" value="Rhodanese"/>
    <property type="match status" value="1"/>
</dbReference>
<dbReference type="SUPFAM" id="SSF52821">
    <property type="entry name" value="Rhodanese/Cell cycle control phosphatase"/>
    <property type="match status" value="1"/>
</dbReference>
<dbReference type="EMBL" id="JBHSRD010000003">
    <property type="protein sequence ID" value="MFC6007305.1"/>
    <property type="molecule type" value="Genomic_DNA"/>
</dbReference>
<evidence type="ECO:0000313" key="3">
    <source>
        <dbReference type="Proteomes" id="UP001596189"/>
    </source>
</evidence>
<name>A0ABW1JE65_9ACTN</name>
<dbReference type="CDD" id="cd00158">
    <property type="entry name" value="RHOD"/>
    <property type="match status" value="1"/>
</dbReference>
<dbReference type="RefSeq" id="WP_345716109.1">
    <property type="nucleotide sequence ID" value="NZ_BAABFP010000004.1"/>
</dbReference>
<dbReference type="InterPro" id="IPR050229">
    <property type="entry name" value="GlpE_sulfurtransferase"/>
</dbReference>
<evidence type="ECO:0000259" key="1">
    <source>
        <dbReference type="PROSITE" id="PS50206"/>
    </source>
</evidence>
<sequence>MTGVPEISVQDLPADAVLLDVREQDEWDAGHVDGAVHVPLSEVPARLGDLPEADPLYIMCRSGNRSGRAAAWLNAQGIDSVNVAGGMKAWAFAGKPMAAASGSPTVI</sequence>
<dbReference type="PANTHER" id="PTHR43031">
    <property type="entry name" value="FAD-DEPENDENT OXIDOREDUCTASE"/>
    <property type="match status" value="1"/>
</dbReference>
<evidence type="ECO:0000313" key="2">
    <source>
        <dbReference type="EMBL" id="MFC6007305.1"/>
    </source>
</evidence>
<proteinExistence type="predicted"/>
<dbReference type="PANTHER" id="PTHR43031:SF1">
    <property type="entry name" value="PYRIDINE NUCLEOTIDE-DISULPHIDE OXIDOREDUCTASE"/>
    <property type="match status" value="1"/>
</dbReference>
<protein>
    <submittedName>
        <fullName evidence="2">Rhodanese-like domain-containing protein</fullName>
    </submittedName>
</protein>
<comment type="caution">
    <text evidence="2">The sequence shown here is derived from an EMBL/GenBank/DDBJ whole genome shotgun (WGS) entry which is preliminary data.</text>
</comment>
<gene>
    <name evidence="2" type="ORF">ACFQDO_09210</name>
</gene>
<keyword evidence="3" id="KW-1185">Reference proteome</keyword>
<feature type="domain" description="Rhodanese" evidence="1">
    <location>
        <begin position="12"/>
        <end position="99"/>
    </location>
</feature>
<dbReference type="PROSITE" id="PS50206">
    <property type="entry name" value="RHODANESE_3"/>
    <property type="match status" value="1"/>
</dbReference>